<feature type="region of interest" description="Disordered" evidence="5">
    <location>
        <begin position="1"/>
        <end position="47"/>
    </location>
</feature>
<gene>
    <name evidence="6" type="ORF">D3873_10325</name>
</gene>
<dbReference type="Proteomes" id="UP000265725">
    <property type="component" value="Chromosome"/>
</dbReference>
<comment type="similarity">
    <text evidence="1">Belongs to the gamma-type SASP family.</text>
</comment>
<evidence type="ECO:0000256" key="5">
    <source>
        <dbReference type="SAM" id="MobiDB-lite"/>
    </source>
</evidence>
<name>A0A385YX14_9BACL</name>
<evidence type="ECO:0000313" key="7">
    <source>
        <dbReference type="Proteomes" id="UP000265725"/>
    </source>
</evidence>
<feature type="compositionally biased region" description="Polar residues" evidence="5">
    <location>
        <begin position="24"/>
        <end position="47"/>
    </location>
</feature>
<evidence type="ECO:0000313" key="6">
    <source>
        <dbReference type="EMBL" id="AYC30228.1"/>
    </source>
</evidence>
<evidence type="ECO:0000256" key="3">
    <source>
        <dbReference type="ARBA" id="ARBA00022737"/>
    </source>
</evidence>
<proteinExistence type="inferred from homology"/>
<dbReference type="GO" id="GO:0030435">
    <property type="term" value="P:sporulation resulting in formation of a cellular spore"/>
    <property type="evidence" value="ECO:0007669"/>
    <property type="project" value="UniProtKB-KW"/>
</dbReference>
<keyword evidence="7" id="KW-1185">Reference proteome</keyword>
<dbReference type="InterPro" id="IPR006341">
    <property type="entry name" value="Spore_gamma"/>
</dbReference>
<protein>
    <recommendedName>
        <fullName evidence="2">Small, acid-soluble spore protein gamma-type</fullName>
    </recommendedName>
</protein>
<keyword evidence="3" id="KW-0677">Repeat</keyword>
<evidence type="ECO:0000256" key="4">
    <source>
        <dbReference type="ARBA" id="ARBA00022969"/>
    </source>
</evidence>
<accession>A0A385YX14</accession>
<organism evidence="6 7">
    <name type="scientific">Paenisporosarcina cavernae</name>
    <dbReference type="NCBI Taxonomy" id="2320858"/>
    <lineage>
        <taxon>Bacteria</taxon>
        <taxon>Bacillati</taxon>
        <taxon>Bacillota</taxon>
        <taxon>Bacilli</taxon>
        <taxon>Bacillales</taxon>
        <taxon>Caryophanaceae</taxon>
        <taxon>Paenisporosarcina</taxon>
    </lineage>
</organism>
<evidence type="ECO:0000256" key="2">
    <source>
        <dbReference type="ARBA" id="ARBA00014721"/>
    </source>
</evidence>
<feature type="compositionally biased region" description="Polar residues" evidence="5">
    <location>
        <begin position="1"/>
        <end position="10"/>
    </location>
</feature>
<dbReference type="OrthoDB" id="2456349at2"/>
<sequence>MEKNPNNQPNKRAEFGTETDIRQVKQQNRQSEAAKRQATNRSTNGSK</sequence>
<dbReference type="RefSeq" id="WP_119883945.1">
    <property type="nucleotide sequence ID" value="NZ_CP032418.1"/>
</dbReference>
<dbReference type="KEGG" id="paek:D3873_10325"/>
<keyword evidence="4" id="KW-0749">Sporulation</keyword>
<reference evidence="7" key="1">
    <citation type="submission" date="2018-09" db="EMBL/GenBank/DDBJ databases">
        <authorList>
            <person name="Zhu H."/>
        </authorList>
    </citation>
    <scope>NUCLEOTIDE SEQUENCE [LARGE SCALE GENOMIC DNA]</scope>
    <source>
        <strain evidence="7">K2R23-3</strain>
    </source>
</reference>
<dbReference type="EMBL" id="CP032418">
    <property type="protein sequence ID" value="AYC30228.1"/>
    <property type="molecule type" value="Genomic_DNA"/>
</dbReference>
<feature type="compositionally biased region" description="Basic and acidic residues" evidence="5">
    <location>
        <begin position="11"/>
        <end position="23"/>
    </location>
</feature>
<dbReference type="Pfam" id="PF04259">
    <property type="entry name" value="SASP_gamma"/>
    <property type="match status" value="1"/>
</dbReference>
<dbReference type="NCBIfam" id="TIGR01442">
    <property type="entry name" value="SASP_gamma"/>
    <property type="match status" value="1"/>
</dbReference>
<dbReference type="AlphaFoldDB" id="A0A385YX14"/>
<evidence type="ECO:0000256" key="1">
    <source>
        <dbReference type="ARBA" id="ARBA00006710"/>
    </source>
</evidence>